<evidence type="ECO:0000313" key="1">
    <source>
        <dbReference type="EMBL" id="MPN29701.1"/>
    </source>
</evidence>
<sequence length="32" mass="3643">MNILKLIADETITLPELNLNKYQKGNISTLLK</sequence>
<protein>
    <submittedName>
        <fullName evidence="1">Uncharacterized protein</fullName>
    </submittedName>
</protein>
<organism evidence="1">
    <name type="scientific">bioreactor metagenome</name>
    <dbReference type="NCBI Taxonomy" id="1076179"/>
    <lineage>
        <taxon>unclassified sequences</taxon>
        <taxon>metagenomes</taxon>
        <taxon>ecological metagenomes</taxon>
    </lineage>
</organism>
<dbReference type="AlphaFoldDB" id="A0A645GS78"/>
<comment type="caution">
    <text evidence="1">The sequence shown here is derived from an EMBL/GenBank/DDBJ whole genome shotgun (WGS) entry which is preliminary data.</text>
</comment>
<name>A0A645GS78_9ZZZZ</name>
<accession>A0A645GS78</accession>
<dbReference type="EMBL" id="VSSQ01080511">
    <property type="protein sequence ID" value="MPN29701.1"/>
    <property type="molecule type" value="Genomic_DNA"/>
</dbReference>
<reference evidence="1" key="1">
    <citation type="submission" date="2019-08" db="EMBL/GenBank/DDBJ databases">
        <authorList>
            <person name="Kucharzyk K."/>
            <person name="Murdoch R.W."/>
            <person name="Higgins S."/>
            <person name="Loffler F."/>
        </authorList>
    </citation>
    <scope>NUCLEOTIDE SEQUENCE</scope>
</reference>
<proteinExistence type="predicted"/>
<gene>
    <name evidence="1" type="ORF">SDC9_177154</name>
</gene>